<reference evidence="1" key="1">
    <citation type="submission" date="2019-08" db="EMBL/GenBank/DDBJ databases">
        <authorList>
            <person name="Kucharzyk K."/>
            <person name="Murdoch R.W."/>
            <person name="Higgins S."/>
            <person name="Loffler F."/>
        </authorList>
    </citation>
    <scope>NUCLEOTIDE SEQUENCE</scope>
</reference>
<protein>
    <submittedName>
        <fullName evidence="1">Uncharacterized protein</fullName>
    </submittedName>
</protein>
<name>A0A644ZS67_9ZZZZ</name>
<comment type="caution">
    <text evidence="1">The sequence shown here is derived from an EMBL/GenBank/DDBJ whole genome shotgun (WGS) entry which is preliminary data.</text>
</comment>
<sequence>MFGRENNHLESGFLKGNNPLFRVKICRVKKNRIFFSFTPFTASKSVHPEVNECCQFQLLPLVLLVGWSEVGRQFYFLFGCNIFGESQFFYEVLFVFRNARGKHGENK</sequence>
<dbReference type="AlphaFoldDB" id="A0A644ZS67"/>
<dbReference type="EMBL" id="VSSQ01010199">
    <property type="protein sequence ID" value="MPM43692.1"/>
    <property type="molecule type" value="Genomic_DNA"/>
</dbReference>
<gene>
    <name evidence="1" type="ORF">SDC9_90369</name>
</gene>
<evidence type="ECO:0000313" key="1">
    <source>
        <dbReference type="EMBL" id="MPM43692.1"/>
    </source>
</evidence>
<accession>A0A644ZS67</accession>
<organism evidence="1">
    <name type="scientific">bioreactor metagenome</name>
    <dbReference type="NCBI Taxonomy" id="1076179"/>
    <lineage>
        <taxon>unclassified sequences</taxon>
        <taxon>metagenomes</taxon>
        <taxon>ecological metagenomes</taxon>
    </lineage>
</organism>
<proteinExistence type="predicted"/>